<feature type="transmembrane region" description="Helical" evidence="9">
    <location>
        <begin position="55"/>
        <end position="78"/>
    </location>
</feature>
<dbReference type="PANTHER" id="PTHR11058">
    <property type="entry name" value="NADH-UBIQUINONE OXIDOREDUCTASE CHAIN 3"/>
    <property type="match status" value="1"/>
</dbReference>
<feature type="transmembrane region" description="Helical" evidence="9">
    <location>
        <begin position="84"/>
        <end position="105"/>
    </location>
</feature>
<evidence type="ECO:0000256" key="1">
    <source>
        <dbReference type="ARBA" id="ARBA00004370"/>
    </source>
</evidence>
<organism evidence="10">
    <name type="scientific">Nomia chalybeata</name>
    <dbReference type="NCBI Taxonomy" id="2448184"/>
    <lineage>
        <taxon>Eukaryota</taxon>
        <taxon>Metazoa</taxon>
        <taxon>Ecdysozoa</taxon>
        <taxon>Arthropoda</taxon>
        <taxon>Hexapoda</taxon>
        <taxon>Insecta</taxon>
        <taxon>Pterygota</taxon>
        <taxon>Neoptera</taxon>
        <taxon>Endopterygota</taxon>
        <taxon>Hymenoptera</taxon>
        <taxon>Apocrita</taxon>
        <taxon>Aculeata</taxon>
        <taxon>Apoidea</taxon>
        <taxon>Anthophila</taxon>
        <taxon>Halictidae</taxon>
        <taxon>Nomiinae</taxon>
        <taxon>Nomia</taxon>
        <taxon>Acunomia</taxon>
    </lineage>
</organism>
<dbReference type="GO" id="GO:0008137">
    <property type="term" value="F:NADH dehydrogenase (ubiquinone) activity"/>
    <property type="evidence" value="ECO:0007669"/>
    <property type="project" value="UniProtKB-UniRule"/>
</dbReference>
<keyword evidence="9 10" id="KW-0496">Mitochondrion</keyword>
<geneLocation type="mitochondrion" evidence="10"/>
<accession>A0A7L8EYQ0</accession>
<evidence type="ECO:0000256" key="5">
    <source>
        <dbReference type="ARBA" id="ARBA00022692"/>
    </source>
</evidence>
<evidence type="ECO:0000256" key="6">
    <source>
        <dbReference type="ARBA" id="ARBA00022989"/>
    </source>
</evidence>
<dbReference type="GO" id="GO:0031966">
    <property type="term" value="C:mitochondrial membrane"/>
    <property type="evidence" value="ECO:0007669"/>
    <property type="project" value="UniProtKB-SubCell"/>
</dbReference>
<evidence type="ECO:0000256" key="7">
    <source>
        <dbReference type="ARBA" id="ARBA00023136"/>
    </source>
</evidence>
<dbReference type="AlphaFoldDB" id="A0A7L8EYQ0"/>
<dbReference type="PANTHER" id="PTHR11058:SF9">
    <property type="entry name" value="NADH-UBIQUINONE OXIDOREDUCTASE CHAIN 3"/>
    <property type="match status" value="1"/>
</dbReference>
<evidence type="ECO:0000256" key="2">
    <source>
        <dbReference type="ARBA" id="ARBA00008472"/>
    </source>
</evidence>
<proteinExistence type="inferred from homology"/>
<evidence type="ECO:0000256" key="4">
    <source>
        <dbReference type="ARBA" id="ARBA00022448"/>
    </source>
</evidence>
<comment type="similarity">
    <text evidence="2 9">Belongs to the complex I subunit 3 family.</text>
</comment>
<evidence type="ECO:0000313" key="10">
    <source>
        <dbReference type="EMBL" id="QOE17505.1"/>
    </source>
</evidence>
<dbReference type="Pfam" id="PF00507">
    <property type="entry name" value="Oxidored_q4"/>
    <property type="match status" value="1"/>
</dbReference>
<keyword evidence="4 9" id="KW-0813">Transport</keyword>
<keyword evidence="7 9" id="KW-0472">Membrane</keyword>
<keyword evidence="6 9" id="KW-1133">Transmembrane helix</keyword>
<sequence length="115" mass="13477">MLTISIISIILFLIPLMIFLINNILSMKLKKDREKLSSFECGFDQMTPPQLPFSIQFFLISLMFLIFDIEIILILPILSLLNNLSSSSILTFLLFIIILIVSLWYEWSLNYLNWI</sequence>
<comment type="catalytic activity">
    <reaction evidence="8 9">
        <text>a ubiquinone + NADH + 5 H(+)(in) = a ubiquinol + NAD(+) + 4 H(+)(out)</text>
        <dbReference type="Rhea" id="RHEA:29091"/>
        <dbReference type="Rhea" id="RHEA-COMP:9565"/>
        <dbReference type="Rhea" id="RHEA-COMP:9566"/>
        <dbReference type="ChEBI" id="CHEBI:15378"/>
        <dbReference type="ChEBI" id="CHEBI:16389"/>
        <dbReference type="ChEBI" id="CHEBI:17976"/>
        <dbReference type="ChEBI" id="CHEBI:57540"/>
        <dbReference type="ChEBI" id="CHEBI:57945"/>
        <dbReference type="EC" id="7.1.1.2"/>
    </reaction>
</comment>
<keyword evidence="9" id="KW-0830">Ubiquinone</keyword>
<reference evidence="10" key="1">
    <citation type="journal article" date="2020" name="Mitochondrial DNA Part B Resour">
        <title>The complete mitogenome of Nomia chalybeata (Hymenoptera: Halictidae) and phylogenetic analysis.</title>
        <authorList>
            <person name="Li H."/>
            <person name="Lu H."/>
            <person name="Huang S."/>
            <person name="Fan X."/>
            <person name="Luo A."/>
            <person name="Huang D."/>
        </authorList>
    </citation>
    <scope>NUCLEOTIDE SEQUENCE</scope>
</reference>
<dbReference type="GO" id="GO:0030964">
    <property type="term" value="C:NADH dehydrogenase complex"/>
    <property type="evidence" value="ECO:0007669"/>
    <property type="project" value="TreeGrafter"/>
</dbReference>
<dbReference type="InterPro" id="IPR000440">
    <property type="entry name" value="NADH_UbQ/plastoQ_OxRdtase_su3"/>
</dbReference>
<feature type="transmembrane region" description="Helical" evidence="9">
    <location>
        <begin position="6"/>
        <end position="25"/>
    </location>
</feature>
<keyword evidence="9" id="KW-0249">Electron transport</keyword>
<keyword evidence="5 9" id="KW-0812">Transmembrane</keyword>
<dbReference type="Gene3D" id="1.20.58.1610">
    <property type="entry name" value="NADH:ubiquinone/plastoquinone oxidoreductase, chain 3"/>
    <property type="match status" value="1"/>
</dbReference>
<dbReference type="EC" id="7.1.1.2" evidence="9"/>
<keyword evidence="9" id="KW-1278">Translocase</keyword>
<keyword evidence="9" id="KW-0679">Respiratory chain</keyword>
<protein>
    <recommendedName>
        <fullName evidence="3 9">NADH-ubiquinone oxidoreductase chain 3</fullName>
        <ecNumber evidence="9">7.1.1.2</ecNumber>
    </recommendedName>
</protein>
<dbReference type="EMBL" id="MT645078">
    <property type="protein sequence ID" value="QOE17505.1"/>
    <property type="molecule type" value="Genomic_DNA"/>
</dbReference>
<evidence type="ECO:0000256" key="9">
    <source>
        <dbReference type="RuleBase" id="RU003640"/>
    </source>
</evidence>
<evidence type="ECO:0000256" key="3">
    <source>
        <dbReference type="ARBA" id="ARBA00021007"/>
    </source>
</evidence>
<gene>
    <name evidence="10" type="primary">nad3</name>
</gene>
<reference evidence="10" key="2">
    <citation type="submission" date="2020-06" db="EMBL/GenBank/DDBJ databases">
        <authorList>
            <person name="Li H.Y."/>
            <person name="Lu H.H."/>
            <person name="Fan X.D."/>
            <person name="Huang D.Y."/>
        </authorList>
    </citation>
    <scope>NUCLEOTIDE SEQUENCE</scope>
</reference>
<comment type="subcellular location">
    <subcellularLocation>
        <location evidence="1">Membrane</location>
    </subcellularLocation>
    <subcellularLocation>
        <location evidence="9">Mitochondrion membrane</location>
        <topology evidence="9">Multi-pass membrane protein</topology>
    </subcellularLocation>
</comment>
<keyword evidence="9" id="KW-0520">NAD</keyword>
<evidence type="ECO:0000256" key="8">
    <source>
        <dbReference type="ARBA" id="ARBA00049551"/>
    </source>
</evidence>
<comment type="function">
    <text evidence="9">Core subunit of the mitochondrial membrane respiratory chain NADH dehydrogenase (Complex I) which catalyzes electron transfer from NADH through the respiratory chain, using ubiquinone as an electron acceptor. Essential for the catalytic activity of complex I.</text>
</comment>
<name>A0A7L8EYQ0_9HYME</name>
<dbReference type="InterPro" id="IPR038430">
    <property type="entry name" value="NDAH_ubi_oxred_su3_sf"/>
</dbReference>